<sequence length="312" mass="33684">MPTPEAAQFTTEDQWFESHGERCAARIFRPTAAGSENRPAIVMGHGFGTPRALGLYRYAEAFAAAGYIVVVFDYRYFGESTGQPRQLLDIRKQIEDWRLALAFTRSLDGVDATRIIGWGTSFAGGHVLSLAGARKNPESFAALIAQVPHISGPAAVRAVGLRSCLRVAPVAAADLFQSIRGAKPRYINSVGHPGELGVMTTPDAVPGKDAMMEASGLTPGEYPETVAARVLAWIGFYSPGARTKHISCPSLVQVMDQDAVTPTIVAVKAALKIPNSTVRIHHGGHFDPYVEPTFDEILSEQLEFLQRTVPVV</sequence>
<evidence type="ECO:0000256" key="2">
    <source>
        <dbReference type="ARBA" id="ARBA00022801"/>
    </source>
</evidence>
<comment type="similarity">
    <text evidence="1">Belongs to the AB hydrolase superfamily.</text>
</comment>
<dbReference type="InterPro" id="IPR050261">
    <property type="entry name" value="FrsA_esterase"/>
</dbReference>
<accession>A0A9D2UB85</accession>
<dbReference type="Proteomes" id="UP000823907">
    <property type="component" value="Unassembled WGS sequence"/>
</dbReference>
<dbReference type="Gene3D" id="1.10.10.800">
    <property type="match status" value="1"/>
</dbReference>
<dbReference type="Pfam" id="PF02129">
    <property type="entry name" value="Peptidase_S15"/>
    <property type="match status" value="1"/>
</dbReference>
<comment type="caution">
    <text evidence="4">The sequence shown here is derived from an EMBL/GenBank/DDBJ whole genome shotgun (WGS) entry which is preliminary data.</text>
</comment>
<organism evidence="4 5">
    <name type="scientific">Candidatus Corynebacterium intestinavium</name>
    <dbReference type="NCBI Taxonomy" id="2838531"/>
    <lineage>
        <taxon>Bacteria</taxon>
        <taxon>Bacillati</taxon>
        <taxon>Actinomycetota</taxon>
        <taxon>Actinomycetes</taxon>
        <taxon>Mycobacteriales</taxon>
        <taxon>Corynebacteriaceae</taxon>
        <taxon>Corynebacterium</taxon>
    </lineage>
</organism>
<keyword evidence="2 4" id="KW-0378">Hydrolase</keyword>
<name>A0A9D2UB85_9CORY</name>
<protein>
    <submittedName>
        <fullName evidence="4">Alpha/beta hydrolase</fullName>
    </submittedName>
</protein>
<feature type="domain" description="Xaa-Pro dipeptidyl-peptidase-like" evidence="3">
    <location>
        <begin position="20"/>
        <end position="155"/>
    </location>
</feature>
<dbReference type="PANTHER" id="PTHR22946:SF9">
    <property type="entry name" value="POLYKETIDE TRANSFERASE AF380"/>
    <property type="match status" value="1"/>
</dbReference>
<dbReference type="EMBL" id="DWUR01000058">
    <property type="protein sequence ID" value="HJD49188.1"/>
    <property type="molecule type" value="Genomic_DNA"/>
</dbReference>
<dbReference type="AlphaFoldDB" id="A0A9D2UB85"/>
<reference evidence="4" key="1">
    <citation type="journal article" date="2021" name="PeerJ">
        <title>Extensive microbial diversity within the chicken gut microbiome revealed by metagenomics and culture.</title>
        <authorList>
            <person name="Gilroy R."/>
            <person name="Ravi A."/>
            <person name="Getino M."/>
            <person name="Pursley I."/>
            <person name="Horton D.L."/>
            <person name="Alikhan N.F."/>
            <person name="Baker D."/>
            <person name="Gharbi K."/>
            <person name="Hall N."/>
            <person name="Watson M."/>
            <person name="Adriaenssens E.M."/>
            <person name="Foster-Nyarko E."/>
            <person name="Jarju S."/>
            <person name="Secka A."/>
            <person name="Antonio M."/>
            <person name="Oren A."/>
            <person name="Chaudhuri R.R."/>
            <person name="La Ragione R."/>
            <person name="Hildebrand F."/>
            <person name="Pallen M.J."/>
        </authorList>
    </citation>
    <scope>NUCLEOTIDE SEQUENCE</scope>
    <source>
        <strain evidence="4">5925</strain>
    </source>
</reference>
<dbReference type="SUPFAM" id="SSF53474">
    <property type="entry name" value="alpha/beta-Hydrolases"/>
    <property type="match status" value="1"/>
</dbReference>
<dbReference type="GO" id="GO:0052689">
    <property type="term" value="F:carboxylic ester hydrolase activity"/>
    <property type="evidence" value="ECO:0007669"/>
    <property type="project" value="UniProtKB-ARBA"/>
</dbReference>
<dbReference type="PANTHER" id="PTHR22946">
    <property type="entry name" value="DIENELACTONE HYDROLASE DOMAIN-CONTAINING PROTEIN-RELATED"/>
    <property type="match status" value="1"/>
</dbReference>
<dbReference type="InterPro" id="IPR029058">
    <property type="entry name" value="AB_hydrolase_fold"/>
</dbReference>
<evidence type="ECO:0000259" key="3">
    <source>
        <dbReference type="Pfam" id="PF02129"/>
    </source>
</evidence>
<dbReference type="InterPro" id="IPR000383">
    <property type="entry name" value="Xaa-Pro-like_dom"/>
</dbReference>
<proteinExistence type="inferred from homology"/>
<dbReference type="Gene3D" id="3.40.50.1820">
    <property type="entry name" value="alpha/beta hydrolase"/>
    <property type="match status" value="1"/>
</dbReference>
<evidence type="ECO:0000256" key="1">
    <source>
        <dbReference type="ARBA" id="ARBA00008645"/>
    </source>
</evidence>
<reference evidence="4" key="2">
    <citation type="submission" date="2021-04" db="EMBL/GenBank/DDBJ databases">
        <authorList>
            <person name="Gilroy R."/>
        </authorList>
    </citation>
    <scope>NUCLEOTIDE SEQUENCE</scope>
    <source>
        <strain evidence="4">5925</strain>
    </source>
</reference>
<evidence type="ECO:0000313" key="5">
    <source>
        <dbReference type="Proteomes" id="UP000823907"/>
    </source>
</evidence>
<gene>
    <name evidence="4" type="ORF">H9907_03625</name>
</gene>
<evidence type="ECO:0000313" key="4">
    <source>
        <dbReference type="EMBL" id="HJD49188.1"/>
    </source>
</evidence>